<name>X1FQY5_9ZZZZ</name>
<protein>
    <submittedName>
        <fullName evidence="1">Uncharacterized protein</fullName>
    </submittedName>
</protein>
<comment type="caution">
    <text evidence="1">The sequence shown here is derived from an EMBL/GenBank/DDBJ whole genome shotgun (WGS) entry which is preliminary data.</text>
</comment>
<dbReference type="PANTHER" id="PTHR30244:SF34">
    <property type="entry name" value="DTDP-4-AMINO-4,6-DIDEOXYGALACTOSE TRANSAMINASE"/>
    <property type="match status" value="1"/>
</dbReference>
<organism evidence="1">
    <name type="scientific">marine sediment metagenome</name>
    <dbReference type="NCBI Taxonomy" id="412755"/>
    <lineage>
        <taxon>unclassified sequences</taxon>
        <taxon>metagenomes</taxon>
        <taxon>ecological metagenomes</taxon>
    </lineage>
</organism>
<reference evidence="1" key="1">
    <citation type="journal article" date="2014" name="Front. Microbiol.">
        <title>High frequency of phylogenetically diverse reductive dehalogenase-homologous genes in deep subseafloor sedimentary metagenomes.</title>
        <authorList>
            <person name="Kawai M."/>
            <person name="Futagami T."/>
            <person name="Toyoda A."/>
            <person name="Takaki Y."/>
            <person name="Nishi S."/>
            <person name="Hori S."/>
            <person name="Arai W."/>
            <person name="Tsubouchi T."/>
            <person name="Morono Y."/>
            <person name="Uchiyama I."/>
            <person name="Ito T."/>
            <person name="Fujiyama A."/>
            <person name="Inagaki F."/>
            <person name="Takami H."/>
        </authorList>
    </citation>
    <scope>NUCLEOTIDE SEQUENCE</scope>
    <source>
        <strain evidence="1">Expedition CK06-06</strain>
    </source>
</reference>
<dbReference type="InterPro" id="IPR000653">
    <property type="entry name" value="DegT/StrS_aminotransferase"/>
</dbReference>
<accession>X1FQY5</accession>
<evidence type="ECO:0000313" key="1">
    <source>
        <dbReference type="EMBL" id="GAH23168.1"/>
    </source>
</evidence>
<dbReference type="EMBL" id="BART01041100">
    <property type="protein sequence ID" value="GAH23168.1"/>
    <property type="molecule type" value="Genomic_DNA"/>
</dbReference>
<dbReference type="Pfam" id="PF01041">
    <property type="entry name" value="DegT_DnrJ_EryC1"/>
    <property type="match status" value="1"/>
</dbReference>
<dbReference type="InterPro" id="IPR015424">
    <property type="entry name" value="PyrdxlP-dep_Trfase"/>
</dbReference>
<gene>
    <name evidence="1" type="ORF">S01H4_66391</name>
</gene>
<dbReference type="GO" id="GO:0000271">
    <property type="term" value="P:polysaccharide biosynthetic process"/>
    <property type="evidence" value="ECO:0007669"/>
    <property type="project" value="TreeGrafter"/>
</dbReference>
<dbReference type="GO" id="GO:0030170">
    <property type="term" value="F:pyridoxal phosphate binding"/>
    <property type="evidence" value="ECO:0007669"/>
    <property type="project" value="TreeGrafter"/>
</dbReference>
<sequence>TLSLLAAGIREGDEVITVSHTFFATIEAIYWVRAKPVLVEVGEDFNMDTSKLEAAISSRTKAILPVHFNGRMCNLE</sequence>
<dbReference type="InterPro" id="IPR015421">
    <property type="entry name" value="PyrdxlP-dep_Trfase_major"/>
</dbReference>
<feature type="non-terminal residue" evidence="1">
    <location>
        <position position="1"/>
    </location>
</feature>
<feature type="non-terminal residue" evidence="1">
    <location>
        <position position="76"/>
    </location>
</feature>
<dbReference type="GO" id="GO:0008483">
    <property type="term" value="F:transaminase activity"/>
    <property type="evidence" value="ECO:0007669"/>
    <property type="project" value="TreeGrafter"/>
</dbReference>
<dbReference type="PANTHER" id="PTHR30244">
    <property type="entry name" value="TRANSAMINASE"/>
    <property type="match status" value="1"/>
</dbReference>
<proteinExistence type="predicted"/>
<dbReference type="AlphaFoldDB" id="X1FQY5"/>
<dbReference type="Gene3D" id="3.40.640.10">
    <property type="entry name" value="Type I PLP-dependent aspartate aminotransferase-like (Major domain)"/>
    <property type="match status" value="1"/>
</dbReference>
<dbReference type="SUPFAM" id="SSF53383">
    <property type="entry name" value="PLP-dependent transferases"/>
    <property type="match status" value="1"/>
</dbReference>